<evidence type="ECO:0000259" key="2">
    <source>
        <dbReference type="Pfam" id="PF17862"/>
    </source>
</evidence>
<dbReference type="EnsemblPlants" id="Zm00001eb183980_T001">
    <property type="protein sequence ID" value="Zm00001eb183980_P001"/>
    <property type="gene ID" value="Zm00001eb183980"/>
</dbReference>
<reference evidence="3" key="3">
    <citation type="submission" date="2021-05" db="UniProtKB">
        <authorList>
            <consortium name="EnsemblPlants"/>
        </authorList>
    </citation>
    <scope>IDENTIFICATION</scope>
    <source>
        <strain evidence="3">cv. B73</strain>
    </source>
</reference>
<dbReference type="InterPro" id="IPR027417">
    <property type="entry name" value="P-loop_NTPase"/>
</dbReference>
<dbReference type="Gene3D" id="3.40.50.300">
    <property type="entry name" value="P-loop containing nucleotide triphosphate hydrolases"/>
    <property type="match status" value="1"/>
</dbReference>
<keyword evidence="4" id="KW-1185">Reference proteome</keyword>
<dbReference type="InterPro" id="IPR050168">
    <property type="entry name" value="AAA_ATPase_domain"/>
</dbReference>
<protein>
    <recommendedName>
        <fullName evidence="2">AAA ATPase AAA+ lid domain-containing protein</fullName>
    </recommendedName>
</protein>
<dbReference type="Gramene" id="Zm00001eb183980_T001">
    <property type="protein sequence ID" value="Zm00001eb183980_P001"/>
    <property type="gene ID" value="Zm00001eb183980"/>
</dbReference>
<dbReference type="PANTHER" id="PTHR23077">
    <property type="entry name" value="AAA-FAMILY ATPASE"/>
    <property type="match status" value="1"/>
</dbReference>
<feature type="compositionally biased region" description="Basic and acidic residues" evidence="1">
    <location>
        <begin position="180"/>
        <end position="191"/>
    </location>
</feature>
<organism evidence="3 4">
    <name type="scientific">Zea mays</name>
    <name type="common">Maize</name>
    <dbReference type="NCBI Taxonomy" id="4577"/>
    <lineage>
        <taxon>Eukaryota</taxon>
        <taxon>Viridiplantae</taxon>
        <taxon>Streptophyta</taxon>
        <taxon>Embryophyta</taxon>
        <taxon>Tracheophyta</taxon>
        <taxon>Spermatophyta</taxon>
        <taxon>Magnoliopsida</taxon>
        <taxon>Liliopsida</taxon>
        <taxon>Poales</taxon>
        <taxon>Poaceae</taxon>
        <taxon>PACMAD clade</taxon>
        <taxon>Panicoideae</taxon>
        <taxon>Andropogonodae</taxon>
        <taxon>Andropogoneae</taxon>
        <taxon>Tripsacinae</taxon>
        <taxon>Zea</taxon>
    </lineage>
</organism>
<reference evidence="4" key="1">
    <citation type="journal article" date="2009" name="Science">
        <title>The B73 maize genome: complexity, diversity, and dynamics.</title>
        <authorList>
            <person name="Schnable P.S."/>
            <person name="Ware D."/>
            <person name="Fulton R.S."/>
            <person name="Stein J.C."/>
            <person name="Wei F."/>
            <person name="Pasternak S."/>
            <person name="Liang C."/>
            <person name="Zhang J."/>
            <person name="Fulton L."/>
            <person name="Graves T.A."/>
            <person name="Minx P."/>
            <person name="Reily A.D."/>
            <person name="Courtney L."/>
            <person name="Kruchowski S.S."/>
            <person name="Tomlinson C."/>
            <person name="Strong C."/>
            <person name="Delehaunty K."/>
            <person name="Fronick C."/>
            <person name="Courtney B."/>
            <person name="Rock S.M."/>
            <person name="Belter E."/>
            <person name="Du F."/>
            <person name="Kim K."/>
            <person name="Abbott R.M."/>
            <person name="Cotton M."/>
            <person name="Levy A."/>
            <person name="Marchetto P."/>
            <person name="Ochoa K."/>
            <person name="Jackson S.M."/>
            <person name="Gillam B."/>
            <person name="Chen W."/>
            <person name="Yan L."/>
            <person name="Higginbotham J."/>
            <person name="Cardenas M."/>
            <person name="Waligorski J."/>
            <person name="Applebaum E."/>
            <person name="Phelps L."/>
            <person name="Falcone J."/>
            <person name="Kanchi K."/>
            <person name="Thane T."/>
            <person name="Scimone A."/>
            <person name="Thane N."/>
            <person name="Henke J."/>
            <person name="Wang T."/>
            <person name="Ruppert J."/>
            <person name="Shah N."/>
            <person name="Rotter K."/>
            <person name="Hodges J."/>
            <person name="Ingenthron E."/>
            <person name="Cordes M."/>
            <person name="Kohlberg S."/>
            <person name="Sgro J."/>
            <person name="Delgado B."/>
            <person name="Mead K."/>
            <person name="Chinwalla A."/>
            <person name="Leonard S."/>
            <person name="Crouse K."/>
            <person name="Collura K."/>
            <person name="Kudrna D."/>
            <person name="Currie J."/>
            <person name="He R."/>
            <person name="Angelova A."/>
            <person name="Rajasekar S."/>
            <person name="Mueller T."/>
            <person name="Lomeli R."/>
            <person name="Scara G."/>
            <person name="Ko A."/>
            <person name="Delaney K."/>
            <person name="Wissotski M."/>
            <person name="Lopez G."/>
            <person name="Campos D."/>
            <person name="Braidotti M."/>
            <person name="Ashley E."/>
            <person name="Golser W."/>
            <person name="Kim H."/>
            <person name="Lee S."/>
            <person name="Lin J."/>
            <person name="Dujmic Z."/>
            <person name="Kim W."/>
            <person name="Talag J."/>
            <person name="Zuccolo A."/>
            <person name="Fan C."/>
            <person name="Sebastian A."/>
            <person name="Kramer M."/>
            <person name="Spiegel L."/>
            <person name="Nascimento L."/>
            <person name="Zutavern T."/>
            <person name="Miller B."/>
            <person name="Ambroise C."/>
            <person name="Muller S."/>
            <person name="Spooner W."/>
            <person name="Narechania A."/>
            <person name="Ren L."/>
            <person name="Wei S."/>
            <person name="Kumari S."/>
            <person name="Faga B."/>
            <person name="Levy M.J."/>
            <person name="McMahan L."/>
            <person name="Van Buren P."/>
            <person name="Vaughn M.W."/>
            <person name="Ying K."/>
            <person name="Yeh C.-T."/>
            <person name="Emrich S.J."/>
            <person name="Jia Y."/>
            <person name="Kalyanaraman A."/>
            <person name="Hsia A.-P."/>
            <person name="Barbazuk W.B."/>
            <person name="Baucom R.S."/>
            <person name="Brutnell T.P."/>
            <person name="Carpita N.C."/>
            <person name="Chaparro C."/>
            <person name="Chia J.-M."/>
            <person name="Deragon J.-M."/>
            <person name="Estill J.C."/>
            <person name="Fu Y."/>
            <person name="Jeddeloh J.A."/>
            <person name="Han Y."/>
            <person name="Lee H."/>
            <person name="Li P."/>
            <person name="Lisch D.R."/>
            <person name="Liu S."/>
            <person name="Liu Z."/>
            <person name="Nagel D.H."/>
            <person name="McCann M.C."/>
            <person name="SanMiguel P."/>
            <person name="Myers A.M."/>
            <person name="Nettleton D."/>
            <person name="Nguyen J."/>
            <person name="Penning B.W."/>
            <person name="Ponnala L."/>
            <person name="Schneider K.L."/>
            <person name="Schwartz D.C."/>
            <person name="Sharma A."/>
            <person name="Soderlund C."/>
            <person name="Springer N.M."/>
            <person name="Sun Q."/>
            <person name="Wang H."/>
            <person name="Waterman M."/>
            <person name="Westerman R."/>
            <person name="Wolfgruber T.K."/>
            <person name="Yang L."/>
            <person name="Yu Y."/>
            <person name="Zhang L."/>
            <person name="Zhou S."/>
            <person name="Zhu Q."/>
            <person name="Bennetzen J.L."/>
            <person name="Dawe R.K."/>
            <person name="Jiang J."/>
            <person name="Jiang N."/>
            <person name="Presting G.G."/>
            <person name="Wessler S.R."/>
            <person name="Aluru S."/>
            <person name="Martienssen R.A."/>
            <person name="Clifton S.W."/>
            <person name="McCombie W.R."/>
            <person name="Wing R.A."/>
            <person name="Wilson R.K."/>
        </authorList>
    </citation>
    <scope>NUCLEOTIDE SEQUENCE [LARGE SCALE GENOMIC DNA]</scope>
    <source>
        <strain evidence="4">cv. B73</strain>
    </source>
</reference>
<dbReference type="InParanoid" id="A0A804NT06"/>
<dbReference type="Gene3D" id="1.10.8.60">
    <property type="match status" value="1"/>
</dbReference>
<reference evidence="3" key="2">
    <citation type="submission" date="2019-07" db="EMBL/GenBank/DDBJ databases">
        <authorList>
            <person name="Seetharam A."/>
            <person name="Woodhouse M."/>
            <person name="Cannon E."/>
        </authorList>
    </citation>
    <scope>NUCLEOTIDE SEQUENCE [LARGE SCALE GENOMIC DNA]</scope>
    <source>
        <strain evidence="3">cv. B73</strain>
    </source>
</reference>
<dbReference type="Pfam" id="PF17862">
    <property type="entry name" value="AAA_lid_3"/>
    <property type="match status" value="1"/>
</dbReference>
<dbReference type="AlphaFoldDB" id="A0A804NT06"/>
<dbReference type="Proteomes" id="UP000007305">
    <property type="component" value="Chromosome 4"/>
</dbReference>
<dbReference type="InterPro" id="IPR041569">
    <property type="entry name" value="AAA_lid_3"/>
</dbReference>
<evidence type="ECO:0000313" key="4">
    <source>
        <dbReference type="Proteomes" id="UP000007305"/>
    </source>
</evidence>
<dbReference type="SUPFAM" id="SSF52540">
    <property type="entry name" value="P-loop containing nucleoside triphosphate hydrolases"/>
    <property type="match status" value="1"/>
</dbReference>
<dbReference type="PANTHER" id="PTHR23077:SF200">
    <property type="entry name" value="CELL DIVISION CONTROL PROTEIN 48 HOMOLOG E"/>
    <property type="match status" value="1"/>
</dbReference>
<proteinExistence type="predicted"/>
<feature type="region of interest" description="Disordered" evidence="1">
    <location>
        <begin position="180"/>
        <end position="200"/>
    </location>
</feature>
<feature type="domain" description="AAA ATPase AAA+ lid" evidence="2">
    <location>
        <begin position="146"/>
        <end position="169"/>
    </location>
</feature>
<name>A0A804NT06_MAIZE</name>
<evidence type="ECO:0000256" key="1">
    <source>
        <dbReference type="SAM" id="MobiDB-lite"/>
    </source>
</evidence>
<evidence type="ECO:0000313" key="3">
    <source>
        <dbReference type="EnsemblPlants" id="Zm00001eb183980_P001"/>
    </source>
</evidence>
<accession>A0A804NT06</accession>
<sequence length="275" mass="30436">MYSSSANEPLLKSNMFSLGGSKFLGAINRSINLGGQSALALRLLRVVFPSKISTSANYPFGGEFRATRRVSEDIGSTTQKGVMSSEISAISASSNTIKATNRPDIIDPALLRPERLDQLIYIPLPAEQSRLQIFKACLRKSPVAKDVDLNALAKYTQGFNGADITEICQQHDVQNEIRDNGNEDTQAREHSDEEMDSDEEHESFVIQSKNYVMRTKQLKLEYIEMAIMWRSESIEPAPQEASSSSLLSCLGSSSSCSICGELMVEITRFILFCDM</sequence>